<dbReference type="EMBL" id="ATMH01002477">
    <property type="protein sequence ID" value="EPY33122.1"/>
    <property type="molecule type" value="Genomic_DNA"/>
</dbReference>
<gene>
    <name evidence="8" type="ORF">STCU_02477</name>
</gene>
<dbReference type="GO" id="GO:0005737">
    <property type="term" value="C:cytoplasm"/>
    <property type="evidence" value="ECO:0007669"/>
    <property type="project" value="InterPro"/>
</dbReference>
<dbReference type="CDD" id="cd00412">
    <property type="entry name" value="pyrophosphatase"/>
    <property type="match status" value="1"/>
</dbReference>
<dbReference type="OrthoDB" id="1608002at2759"/>
<comment type="caution">
    <text evidence="8">The sequence shown here is derived from an EMBL/GenBank/DDBJ whole genome shotgun (WGS) entry which is preliminary data.</text>
</comment>
<proteinExistence type="inferred from homology"/>
<evidence type="ECO:0000256" key="2">
    <source>
        <dbReference type="ARBA" id="ARBA00006220"/>
    </source>
</evidence>
<evidence type="ECO:0000256" key="6">
    <source>
        <dbReference type="ARBA" id="ARBA00022842"/>
    </source>
</evidence>
<comment type="similarity">
    <text evidence="2">Belongs to the PPase family.</text>
</comment>
<reference evidence="8 9" key="1">
    <citation type="journal article" date="2013" name="PLoS ONE">
        <title>Predicting the Proteins of Angomonas deanei, Strigomonas culicis and Their Respective Endosymbionts Reveals New Aspects of the Trypanosomatidae Family.</title>
        <authorList>
            <person name="Motta M.C."/>
            <person name="Martins A.C."/>
            <person name="de Souza S.S."/>
            <person name="Catta-Preta C.M."/>
            <person name="Silva R."/>
            <person name="Klein C.C."/>
            <person name="de Almeida L.G."/>
            <person name="de Lima Cunha O."/>
            <person name="Ciapina L.P."/>
            <person name="Brocchi M."/>
            <person name="Colabardini A.C."/>
            <person name="de Araujo Lima B."/>
            <person name="Machado C.R."/>
            <person name="de Almeida Soares C.M."/>
            <person name="Probst C.M."/>
            <person name="de Menezes C.B."/>
            <person name="Thompson C.E."/>
            <person name="Bartholomeu D.C."/>
            <person name="Gradia D.F."/>
            <person name="Pavoni D.P."/>
            <person name="Grisard E.C."/>
            <person name="Fantinatti-Garboggini F."/>
            <person name="Marchini F.K."/>
            <person name="Rodrigues-Luiz G.F."/>
            <person name="Wagner G."/>
            <person name="Goldman G.H."/>
            <person name="Fietto J.L."/>
            <person name="Elias M.C."/>
            <person name="Goldman M.H."/>
            <person name="Sagot M.F."/>
            <person name="Pereira M."/>
            <person name="Stoco P.H."/>
            <person name="de Mendonca-Neto R.P."/>
            <person name="Teixeira S.M."/>
            <person name="Maciel T.E."/>
            <person name="de Oliveira Mendes T.A."/>
            <person name="Urmenyi T.P."/>
            <person name="de Souza W."/>
            <person name="Schenkman S."/>
            <person name="de Vasconcelos A.T."/>
        </authorList>
    </citation>
    <scope>NUCLEOTIDE SEQUENCE [LARGE SCALE GENOMIC DNA]</scope>
</reference>
<dbReference type="GO" id="GO:0006796">
    <property type="term" value="P:phosphate-containing compound metabolic process"/>
    <property type="evidence" value="ECO:0007669"/>
    <property type="project" value="InterPro"/>
</dbReference>
<dbReference type="SUPFAM" id="SSF50324">
    <property type="entry name" value="Inorganic pyrophosphatase"/>
    <property type="match status" value="1"/>
</dbReference>
<accession>S9UQF6</accession>
<feature type="signal peptide" evidence="7">
    <location>
        <begin position="1"/>
        <end position="18"/>
    </location>
</feature>
<dbReference type="AlphaFoldDB" id="S9UQF6"/>
<evidence type="ECO:0000313" key="8">
    <source>
        <dbReference type="EMBL" id="EPY33122.1"/>
    </source>
</evidence>
<keyword evidence="6" id="KW-0460">Magnesium</keyword>
<protein>
    <recommendedName>
        <fullName evidence="3">inorganic diphosphatase</fullName>
        <ecNumber evidence="3">3.6.1.1</ecNumber>
    </recommendedName>
</protein>
<comment type="cofactor">
    <cofactor evidence="1">
        <name>Mg(2+)</name>
        <dbReference type="ChEBI" id="CHEBI:18420"/>
    </cofactor>
</comment>
<evidence type="ECO:0000313" key="9">
    <source>
        <dbReference type="Proteomes" id="UP000015354"/>
    </source>
</evidence>
<evidence type="ECO:0000256" key="4">
    <source>
        <dbReference type="ARBA" id="ARBA00022723"/>
    </source>
</evidence>
<dbReference type="Gene3D" id="3.90.80.10">
    <property type="entry name" value="Inorganic pyrophosphatase"/>
    <property type="match status" value="1"/>
</dbReference>
<dbReference type="PANTHER" id="PTHR10286">
    <property type="entry name" value="INORGANIC PYROPHOSPHATASE"/>
    <property type="match status" value="1"/>
</dbReference>
<dbReference type="GO" id="GO:0004427">
    <property type="term" value="F:inorganic diphosphate phosphatase activity"/>
    <property type="evidence" value="ECO:0007669"/>
    <property type="project" value="UniProtKB-EC"/>
</dbReference>
<evidence type="ECO:0000256" key="3">
    <source>
        <dbReference type="ARBA" id="ARBA00012146"/>
    </source>
</evidence>
<keyword evidence="5" id="KW-0378">Hydrolase</keyword>
<dbReference type="PROSITE" id="PS00387">
    <property type="entry name" value="PPASE"/>
    <property type="match status" value="1"/>
</dbReference>
<dbReference type="GO" id="GO:0000287">
    <property type="term" value="F:magnesium ion binding"/>
    <property type="evidence" value="ECO:0007669"/>
    <property type="project" value="InterPro"/>
</dbReference>
<keyword evidence="4" id="KW-0479">Metal-binding</keyword>
<dbReference type="InterPro" id="IPR008162">
    <property type="entry name" value="Pyrophosphatase"/>
</dbReference>
<dbReference type="EC" id="3.6.1.1" evidence="3"/>
<sequence length="252" mass="28366">MRCTICQLGLHLPKLVAAVQGQPDTKDWRVYFKSEHDGTKSAWHDLPLSPEGAAANIFTFVNEIPRRSRAKFELVKEEKYNPIMQDAFKKQPGQPLRYFTYGDVPFNYGFVPCTWENPDHVDADTKCRGDGDPIDVVQLAAAPSQPGDYHAVRVLGVLGLVDEGETDWKILAEPVTADSGFMTIDRVPTAVKETVVDWFRNYKTTDGKKQNEFAFSGEIRGADDAIRIIQECAAQYQQLVSGRAGAHRYWLR</sequence>
<dbReference type="Proteomes" id="UP000015354">
    <property type="component" value="Unassembled WGS sequence"/>
</dbReference>
<dbReference type="InterPro" id="IPR036649">
    <property type="entry name" value="Pyrophosphatase_sf"/>
</dbReference>
<evidence type="ECO:0000256" key="7">
    <source>
        <dbReference type="SAM" id="SignalP"/>
    </source>
</evidence>
<keyword evidence="7" id="KW-0732">Signal</keyword>
<organism evidence="8 9">
    <name type="scientific">Strigomonas culicis</name>
    <dbReference type="NCBI Taxonomy" id="28005"/>
    <lineage>
        <taxon>Eukaryota</taxon>
        <taxon>Discoba</taxon>
        <taxon>Euglenozoa</taxon>
        <taxon>Kinetoplastea</taxon>
        <taxon>Metakinetoplastina</taxon>
        <taxon>Trypanosomatida</taxon>
        <taxon>Trypanosomatidae</taxon>
        <taxon>Strigomonadinae</taxon>
        <taxon>Strigomonas</taxon>
    </lineage>
</organism>
<feature type="chain" id="PRO_5004571454" description="inorganic diphosphatase" evidence="7">
    <location>
        <begin position="19"/>
        <end position="252"/>
    </location>
</feature>
<keyword evidence="9" id="KW-1185">Reference proteome</keyword>
<name>S9UQF6_9TRYP</name>
<evidence type="ECO:0000256" key="1">
    <source>
        <dbReference type="ARBA" id="ARBA00001946"/>
    </source>
</evidence>
<dbReference type="Pfam" id="PF00719">
    <property type="entry name" value="Pyrophosphatase"/>
    <property type="match status" value="1"/>
</dbReference>
<evidence type="ECO:0000256" key="5">
    <source>
        <dbReference type="ARBA" id="ARBA00022801"/>
    </source>
</evidence>